<evidence type="ECO:0000313" key="1">
    <source>
        <dbReference type="EMBL" id="VDN33165.1"/>
    </source>
</evidence>
<organism evidence="1 2">
    <name type="scientific">Cylicostephanus goldi</name>
    <name type="common">Nematode worm</name>
    <dbReference type="NCBI Taxonomy" id="71465"/>
    <lineage>
        <taxon>Eukaryota</taxon>
        <taxon>Metazoa</taxon>
        <taxon>Ecdysozoa</taxon>
        <taxon>Nematoda</taxon>
        <taxon>Chromadorea</taxon>
        <taxon>Rhabditida</taxon>
        <taxon>Rhabditina</taxon>
        <taxon>Rhabditomorpha</taxon>
        <taxon>Strongyloidea</taxon>
        <taxon>Strongylidae</taxon>
        <taxon>Cylicostephanus</taxon>
    </lineage>
</organism>
<name>A0A3P7MTY9_CYLGO</name>
<dbReference type="EMBL" id="UYRV01122265">
    <property type="protein sequence ID" value="VDN33165.1"/>
    <property type="molecule type" value="Genomic_DNA"/>
</dbReference>
<gene>
    <name evidence="1" type="ORF">CGOC_LOCUS12315</name>
</gene>
<accession>A0A3P7MTY9</accession>
<sequence length="114" mass="12906">MAIVEYYVNRKITKLRALEALRLFVTKVQDAAEYFEKDNAWRITDERQISAMAERTLKANEKLALKAAAGHAKSLSKLRKLLVDRSNKRIEVEDAEKAIAVGLESLKSSQENVS</sequence>
<dbReference type="Proteomes" id="UP000271889">
    <property type="component" value="Unassembled WGS sequence"/>
</dbReference>
<proteinExistence type="predicted"/>
<evidence type="ECO:0000313" key="2">
    <source>
        <dbReference type="Proteomes" id="UP000271889"/>
    </source>
</evidence>
<reference evidence="1 2" key="1">
    <citation type="submission" date="2018-11" db="EMBL/GenBank/DDBJ databases">
        <authorList>
            <consortium name="Pathogen Informatics"/>
        </authorList>
    </citation>
    <scope>NUCLEOTIDE SEQUENCE [LARGE SCALE GENOMIC DNA]</scope>
</reference>
<keyword evidence="2" id="KW-1185">Reference proteome</keyword>
<dbReference type="AlphaFoldDB" id="A0A3P7MTY9"/>
<protein>
    <submittedName>
        <fullName evidence="1">Uncharacterized protein</fullName>
    </submittedName>
</protein>